<dbReference type="PANTHER" id="PTHR11097">
    <property type="entry name" value="EXOSOME COMPLEX EXONUCLEASE RIBOSOMAL RNA PROCESSING PROTEIN"/>
    <property type="match status" value="1"/>
</dbReference>
<dbReference type="CDD" id="cd11365">
    <property type="entry name" value="RNase_PH_archRRP42"/>
    <property type="match status" value="1"/>
</dbReference>
<dbReference type="InterPro" id="IPR027408">
    <property type="entry name" value="PNPase/RNase_PH_dom_sf"/>
</dbReference>
<dbReference type="Pfam" id="PF01138">
    <property type="entry name" value="RNase_PH"/>
    <property type="match status" value="1"/>
</dbReference>
<dbReference type="InterPro" id="IPR015847">
    <property type="entry name" value="ExoRNase_PH_dom2"/>
</dbReference>
<dbReference type="InterPro" id="IPR020869">
    <property type="entry name" value="Rrp42_archaea"/>
</dbReference>
<comment type="subcellular location">
    <subcellularLocation>
        <location evidence="1">Cytoplasm</location>
    </subcellularLocation>
</comment>
<evidence type="ECO:0000259" key="5">
    <source>
        <dbReference type="Pfam" id="PF03725"/>
    </source>
</evidence>
<dbReference type="HOGENOM" id="CLU_038194_0_0_2"/>
<dbReference type="AlphaFoldDB" id="F2UU79"/>
<dbReference type="EMBL" id="GL876964">
    <property type="protein sequence ID" value="EGD71890.1"/>
    <property type="molecule type" value="Genomic_DNA"/>
</dbReference>
<keyword evidence="2" id="KW-0963">Cytoplasm</keyword>
<evidence type="ECO:0000256" key="3">
    <source>
        <dbReference type="ARBA" id="ARBA00022835"/>
    </source>
</evidence>
<keyword evidence="3" id="KW-0271">Exosome</keyword>
<evidence type="ECO:0000313" key="7">
    <source>
        <dbReference type="Proteomes" id="UP000243774"/>
    </source>
</evidence>
<sequence>MTLKNYDYIRSLAQKGLRLDQREAFEGRRMAIKDNVINHSDGSAYVELGNTKVIAGVKVLNGTPFPDRPADGALIVNFELSELTSNYPGDRINSSIEVGRVTDRGIRESNLIDLSKLCVEEGKTVLFVYVDIVCINNEGNLFDAGNIAALRAILNTRYSIEGKEGKFSLPIDRTKLAISHTFTKINGTIFFDPSAEEENVEDTKLSIGISDKINSLQKGGDGFFTAEEVDKCIEKAIELREERFKILMDGISD</sequence>
<dbReference type="PANTHER" id="PTHR11097:SF8">
    <property type="entry name" value="EXOSOME COMPLEX COMPONENT RRP42"/>
    <property type="match status" value="1"/>
</dbReference>
<feature type="domain" description="Exoribonuclease phosphorolytic" evidence="5">
    <location>
        <begin position="177"/>
        <end position="237"/>
    </location>
</feature>
<evidence type="ECO:0000256" key="2">
    <source>
        <dbReference type="ARBA" id="ARBA00022490"/>
    </source>
</evidence>
<dbReference type="InterPro" id="IPR050590">
    <property type="entry name" value="Exosome_comp_Rrp42_subfam"/>
</dbReference>
<dbReference type="Gene3D" id="3.30.230.70">
    <property type="entry name" value="GHMP Kinase, N-terminal domain"/>
    <property type="match status" value="1"/>
</dbReference>
<gene>
    <name evidence="6" type="ORF">CSMARM5_0053</name>
</gene>
<dbReference type="GO" id="GO:0016075">
    <property type="term" value="P:rRNA catabolic process"/>
    <property type="evidence" value="ECO:0007669"/>
    <property type="project" value="TreeGrafter"/>
</dbReference>
<organism evidence="6 7">
    <name type="scientific">Candidatus Parvarchaeum acidophilus ARMAN-5_'5-way FS'</name>
    <dbReference type="NCBI Taxonomy" id="994838"/>
    <lineage>
        <taxon>Archaea</taxon>
        <taxon>Candidatus Parvarchaeota</taxon>
        <taxon>Candidatus Parvarchaeum</taxon>
    </lineage>
</organism>
<dbReference type="Pfam" id="PF03725">
    <property type="entry name" value="RNase_PH_C"/>
    <property type="match status" value="1"/>
</dbReference>
<protein>
    <submittedName>
        <fullName evidence="6">Putative exosome complex RNA-binding protein</fullName>
    </submittedName>
</protein>
<dbReference type="GO" id="GO:0035925">
    <property type="term" value="F:mRNA 3'-UTR AU-rich region binding"/>
    <property type="evidence" value="ECO:0007669"/>
    <property type="project" value="TreeGrafter"/>
</dbReference>
<dbReference type="InterPro" id="IPR001247">
    <property type="entry name" value="ExoRNase_PH_dom1"/>
</dbReference>
<proteinExistence type="predicted"/>
<dbReference type="SUPFAM" id="SSF55666">
    <property type="entry name" value="Ribonuclease PH domain 2-like"/>
    <property type="match status" value="1"/>
</dbReference>
<dbReference type="InterPro" id="IPR036345">
    <property type="entry name" value="ExoRNase_PH_dom2_sf"/>
</dbReference>
<dbReference type="SUPFAM" id="SSF54211">
    <property type="entry name" value="Ribosomal protein S5 domain 2-like"/>
    <property type="match status" value="1"/>
</dbReference>
<dbReference type="Proteomes" id="UP000243774">
    <property type="component" value="Unassembled WGS sequence"/>
</dbReference>
<feature type="domain" description="Exoribonuclease phosphorolytic" evidence="4">
    <location>
        <begin position="26"/>
        <end position="157"/>
    </location>
</feature>
<evidence type="ECO:0000259" key="4">
    <source>
        <dbReference type="Pfam" id="PF01138"/>
    </source>
</evidence>
<reference evidence="6 7" key="1">
    <citation type="submission" date="2011-03" db="EMBL/GenBank/DDBJ databases">
        <title>A unique three-unit tRNA splicing endonuclease found in ultrasmall Archaea possesses broad substrate specificity.</title>
        <authorList>
            <person name="Fujishima K."/>
            <person name="Sugahara J."/>
            <person name="Miller C.S."/>
            <person name="Baker B.J."/>
            <person name="Di Giulio M."/>
            <person name="Tomita M."/>
            <person name="Banfield J.F."/>
            <person name="Kanai A."/>
        </authorList>
    </citation>
    <scope>NUCLEOTIDE SEQUENCE [LARGE SCALE GENOMIC DNA]</scope>
</reference>
<accession>F2UU79</accession>
<dbReference type="GO" id="GO:0000177">
    <property type="term" value="C:cytoplasmic exosome (RNase complex)"/>
    <property type="evidence" value="ECO:0007669"/>
    <property type="project" value="TreeGrafter"/>
</dbReference>
<dbReference type="InterPro" id="IPR020568">
    <property type="entry name" value="Ribosomal_Su5_D2-typ_SF"/>
</dbReference>
<evidence type="ECO:0000256" key="1">
    <source>
        <dbReference type="ARBA" id="ARBA00004496"/>
    </source>
</evidence>
<evidence type="ECO:0000313" key="6">
    <source>
        <dbReference type="EMBL" id="EGD71890.1"/>
    </source>
</evidence>
<name>F2UU79_PARA5</name>